<evidence type="ECO:0000256" key="4">
    <source>
        <dbReference type="ARBA" id="ARBA00022679"/>
    </source>
</evidence>
<dbReference type="EMBL" id="UOGA01000201">
    <property type="protein sequence ID" value="VAX21504.1"/>
    <property type="molecule type" value="Genomic_DNA"/>
</dbReference>
<dbReference type="EC" id="2.8.1.7" evidence="3"/>
<dbReference type="InterPro" id="IPR010970">
    <property type="entry name" value="Cys_dSase_SufS"/>
</dbReference>
<feature type="domain" description="Aminotransferase class V" evidence="7">
    <location>
        <begin position="2"/>
        <end position="315"/>
    </location>
</feature>
<dbReference type="Pfam" id="PF00266">
    <property type="entry name" value="Aminotran_5"/>
    <property type="match status" value="1"/>
</dbReference>
<dbReference type="AlphaFoldDB" id="A0A3B1CBW8"/>
<proteinExistence type="inferred from homology"/>
<dbReference type="InterPro" id="IPR015424">
    <property type="entry name" value="PyrdxlP-dep_Trfase"/>
</dbReference>
<dbReference type="GO" id="GO:0031071">
    <property type="term" value="F:cysteine desulfurase activity"/>
    <property type="evidence" value="ECO:0007669"/>
    <property type="project" value="UniProtKB-EC"/>
</dbReference>
<evidence type="ECO:0000256" key="3">
    <source>
        <dbReference type="ARBA" id="ARBA00012239"/>
    </source>
</evidence>
<evidence type="ECO:0000313" key="8">
    <source>
        <dbReference type="EMBL" id="VAX21504.1"/>
    </source>
</evidence>
<dbReference type="PROSITE" id="PS00595">
    <property type="entry name" value="AA_TRANSFER_CLASS_5"/>
    <property type="match status" value="1"/>
</dbReference>
<dbReference type="SUPFAM" id="SSF53383">
    <property type="entry name" value="PLP-dependent transferases"/>
    <property type="match status" value="1"/>
</dbReference>
<dbReference type="InterPro" id="IPR000192">
    <property type="entry name" value="Aminotrans_V_dom"/>
</dbReference>
<evidence type="ECO:0000259" key="7">
    <source>
        <dbReference type="Pfam" id="PF00266"/>
    </source>
</evidence>
<evidence type="ECO:0000256" key="5">
    <source>
        <dbReference type="ARBA" id="ARBA00022898"/>
    </source>
</evidence>
<organism evidence="8">
    <name type="scientific">hydrothermal vent metagenome</name>
    <dbReference type="NCBI Taxonomy" id="652676"/>
    <lineage>
        <taxon>unclassified sequences</taxon>
        <taxon>metagenomes</taxon>
        <taxon>ecological metagenomes</taxon>
    </lineage>
</organism>
<comment type="catalytic activity">
    <reaction evidence="6">
        <text>(sulfur carrier)-H + L-cysteine = (sulfur carrier)-SH + L-alanine</text>
        <dbReference type="Rhea" id="RHEA:43892"/>
        <dbReference type="Rhea" id="RHEA-COMP:14737"/>
        <dbReference type="Rhea" id="RHEA-COMP:14739"/>
        <dbReference type="ChEBI" id="CHEBI:29917"/>
        <dbReference type="ChEBI" id="CHEBI:35235"/>
        <dbReference type="ChEBI" id="CHEBI:57972"/>
        <dbReference type="ChEBI" id="CHEBI:64428"/>
        <dbReference type="EC" id="2.8.1.7"/>
    </reaction>
</comment>
<name>A0A3B1CBW8_9ZZZZ</name>
<dbReference type="CDD" id="cd06453">
    <property type="entry name" value="SufS_like"/>
    <property type="match status" value="1"/>
</dbReference>
<sequence length="327" mass="35394">VGTDDSREIVFTSGATQSINLVAQSYGRKFLSEGDEVIISHLEHHANIVPWQVICEDTGASLKVIPVDDNGDLLMDEYAKLLNGNTKIVAVTHVSNALGTINPVKKIVAMAHDVGAVVLIDGAQSAPHMRVNVKDIDCDFFVFSGHKMYGPSGVGVLYGKFDILKTMPPYVTGGEMIETVTFEKTTFVEPPLRFEAGTPPITQVIGLGAAVDFIRDCGFEKISLYENDLLEYGTSLLQGIDGLKIIGNAKEKSGIISFTLDTVHPHDVVTILGEEGIAVRGGHHCAQPAMRRFNVPATARASVSFYNTREELDALAEGVRKAMEMFS</sequence>
<comment type="cofactor">
    <cofactor evidence="1">
        <name>pyridoxal 5'-phosphate</name>
        <dbReference type="ChEBI" id="CHEBI:597326"/>
    </cofactor>
</comment>
<accession>A0A3B1CBW8</accession>
<comment type="similarity">
    <text evidence="2">Belongs to the class-V pyridoxal-phosphate-dependent aminotransferase family. Csd subfamily.</text>
</comment>
<dbReference type="InterPro" id="IPR020578">
    <property type="entry name" value="Aminotrans_V_PyrdxlP_BS"/>
</dbReference>
<gene>
    <name evidence="8" type="ORF">MNBD_NITROSPINAE04-1178</name>
</gene>
<dbReference type="PANTHER" id="PTHR43586">
    <property type="entry name" value="CYSTEINE DESULFURASE"/>
    <property type="match status" value="1"/>
</dbReference>
<protein>
    <recommendedName>
        <fullName evidence="3">cysteine desulfurase</fullName>
        <ecNumber evidence="3">2.8.1.7</ecNumber>
    </recommendedName>
</protein>
<evidence type="ECO:0000256" key="2">
    <source>
        <dbReference type="ARBA" id="ARBA00010447"/>
    </source>
</evidence>
<dbReference type="Gene3D" id="3.90.1150.10">
    <property type="entry name" value="Aspartate Aminotransferase, domain 1"/>
    <property type="match status" value="1"/>
</dbReference>
<evidence type="ECO:0000256" key="6">
    <source>
        <dbReference type="ARBA" id="ARBA00050776"/>
    </source>
</evidence>
<reference evidence="8" key="1">
    <citation type="submission" date="2018-06" db="EMBL/GenBank/DDBJ databases">
        <authorList>
            <person name="Zhirakovskaya E."/>
        </authorList>
    </citation>
    <scope>NUCLEOTIDE SEQUENCE</scope>
</reference>
<feature type="non-terminal residue" evidence="8">
    <location>
        <position position="1"/>
    </location>
</feature>
<keyword evidence="4 8" id="KW-0808">Transferase</keyword>
<dbReference type="GO" id="GO:0030170">
    <property type="term" value="F:pyridoxal phosphate binding"/>
    <property type="evidence" value="ECO:0007669"/>
    <property type="project" value="InterPro"/>
</dbReference>
<dbReference type="GO" id="GO:0006534">
    <property type="term" value="P:cysteine metabolic process"/>
    <property type="evidence" value="ECO:0007669"/>
    <property type="project" value="InterPro"/>
</dbReference>
<keyword evidence="5" id="KW-0663">Pyridoxal phosphate</keyword>
<dbReference type="InterPro" id="IPR015421">
    <property type="entry name" value="PyrdxlP-dep_Trfase_major"/>
</dbReference>
<evidence type="ECO:0000256" key="1">
    <source>
        <dbReference type="ARBA" id="ARBA00001933"/>
    </source>
</evidence>
<dbReference type="Gene3D" id="3.40.640.10">
    <property type="entry name" value="Type I PLP-dependent aspartate aminotransferase-like (Major domain)"/>
    <property type="match status" value="1"/>
</dbReference>
<dbReference type="PANTHER" id="PTHR43586:SF8">
    <property type="entry name" value="CYSTEINE DESULFURASE 1, CHLOROPLASTIC"/>
    <property type="match status" value="1"/>
</dbReference>
<dbReference type="InterPro" id="IPR015422">
    <property type="entry name" value="PyrdxlP-dep_Trfase_small"/>
</dbReference>